<evidence type="ECO:0000259" key="1">
    <source>
        <dbReference type="Pfam" id="PF00535"/>
    </source>
</evidence>
<evidence type="ECO:0000313" key="2">
    <source>
        <dbReference type="EMBL" id="MFC3173270.1"/>
    </source>
</evidence>
<dbReference type="Pfam" id="PF00535">
    <property type="entry name" value="Glycos_transf_2"/>
    <property type="match status" value="1"/>
</dbReference>
<accession>A0ABV7IKZ4</accession>
<keyword evidence="3" id="KW-1185">Reference proteome</keyword>
<dbReference type="CDD" id="cd04186">
    <property type="entry name" value="GT_2_like_c"/>
    <property type="match status" value="1"/>
</dbReference>
<organism evidence="2 3">
    <name type="scientific">Novosphingobium bradum</name>
    <dbReference type="NCBI Taxonomy" id="1737444"/>
    <lineage>
        <taxon>Bacteria</taxon>
        <taxon>Pseudomonadati</taxon>
        <taxon>Pseudomonadota</taxon>
        <taxon>Alphaproteobacteria</taxon>
        <taxon>Sphingomonadales</taxon>
        <taxon>Sphingomonadaceae</taxon>
        <taxon>Novosphingobium</taxon>
    </lineage>
</organism>
<protein>
    <submittedName>
        <fullName evidence="2">Glycosyltransferase family 2 protein</fullName>
    </submittedName>
</protein>
<dbReference type="PANTHER" id="PTHR43179">
    <property type="entry name" value="RHAMNOSYLTRANSFERASE WBBL"/>
    <property type="match status" value="1"/>
</dbReference>
<comment type="caution">
    <text evidence="2">The sequence shown here is derived from an EMBL/GenBank/DDBJ whole genome shotgun (WGS) entry which is preliminary data.</text>
</comment>
<dbReference type="InterPro" id="IPR029044">
    <property type="entry name" value="Nucleotide-diphossugar_trans"/>
</dbReference>
<gene>
    <name evidence="2" type="ORF">ACFOD9_03280</name>
</gene>
<feature type="domain" description="Glycosyltransferase 2-like" evidence="1">
    <location>
        <begin position="314"/>
        <end position="436"/>
    </location>
</feature>
<dbReference type="Proteomes" id="UP001595604">
    <property type="component" value="Unassembled WGS sequence"/>
</dbReference>
<dbReference type="InterPro" id="IPR001173">
    <property type="entry name" value="Glyco_trans_2-like"/>
</dbReference>
<dbReference type="Gene3D" id="3.90.550.10">
    <property type="entry name" value="Spore Coat Polysaccharide Biosynthesis Protein SpsA, Chain A"/>
    <property type="match status" value="2"/>
</dbReference>
<dbReference type="SUPFAM" id="SSF53448">
    <property type="entry name" value="Nucleotide-diphospho-sugar transferases"/>
    <property type="match status" value="2"/>
</dbReference>
<sequence length="590" mass="64851">MSPFYREFMETLRWRPLQALTGLYWHLTRRRLRAIHCLRRDWHTASDAYMRWTRLVERNGAEVERLAAESAGWPDRPTLSLFVETGAEPPAALAAQIASILGQPWAEWELLVCGDGSTAGLPDDPRIRPIAVARGATALEAALAAARGSHLLPLAPGAILPGPALLRWAEAVRATPPATLAYADEDLIAPDGERSAPWFKPAWQRELLLSQDYLSSCCLVPVEAGRALLPLDPAQRRAPLYALLLELTHDPAPPVIHLPHVQVHLGQREAEPGQANRVAVLRRHLAPLCADAEAGPFGTHRAIWPLPAQPPLVSIVIPTRDKAHLLRACLDSVLGKTTWPAFEILVVDNNSEEAATFACFADYAAHPAVKVLADPRPYNFSAINNRAIEAARGDYVCLLNNDTEVIAPQWLDELMRQAVRPEAGAVGAKLLYPDGSIQHAGVVIGMGNAAGHAHRLLPEGEAGYFAQAHVAREATAVTAACLVVGKRKLETIGGLDEDHLAIAYNDVDLCLKLRAAGWTNFYVPTARLFHHESVSRGDDFSPEHNQRYLAELKVLQERWGTATFIDPLHHPRLDRASDQYAMAFRMDDPR</sequence>
<reference evidence="3" key="1">
    <citation type="journal article" date="2019" name="Int. J. Syst. Evol. Microbiol.">
        <title>The Global Catalogue of Microorganisms (GCM) 10K type strain sequencing project: providing services to taxonomists for standard genome sequencing and annotation.</title>
        <authorList>
            <consortium name="The Broad Institute Genomics Platform"/>
            <consortium name="The Broad Institute Genome Sequencing Center for Infectious Disease"/>
            <person name="Wu L."/>
            <person name="Ma J."/>
        </authorList>
    </citation>
    <scope>NUCLEOTIDE SEQUENCE [LARGE SCALE GENOMIC DNA]</scope>
    <source>
        <strain evidence="3">KCTC 42984</strain>
    </source>
</reference>
<proteinExistence type="predicted"/>
<dbReference type="PANTHER" id="PTHR43179:SF7">
    <property type="entry name" value="RHAMNOSYLTRANSFERASE WBBL"/>
    <property type="match status" value="1"/>
</dbReference>
<dbReference type="EMBL" id="JBHRTQ010000003">
    <property type="protein sequence ID" value="MFC3173270.1"/>
    <property type="molecule type" value="Genomic_DNA"/>
</dbReference>
<dbReference type="RefSeq" id="WP_379508652.1">
    <property type="nucleotide sequence ID" value="NZ_JBHRTQ010000003.1"/>
</dbReference>
<name>A0ABV7IKZ4_9SPHN</name>
<evidence type="ECO:0000313" key="3">
    <source>
        <dbReference type="Proteomes" id="UP001595604"/>
    </source>
</evidence>